<dbReference type="AlphaFoldDB" id="A0A0R3WJ72"/>
<evidence type="ECO:0000313" key="3">
    <source>
        <dbReference type="Proteomes" id="UP000274429"/>
    </source>
</evidence>
<dbReference type="WBParaSite" id="TTAC_0000070501-mRNA-1">
    <property type="protein sequence ID" value="TTAC_0000070501-mRNA-1"/>
    <property type="gene ID" value="TTAC_0000070501"/>
</dbReference>
<evidence type="ECO:0000313" key="4">
    <source>
        <dbReference type="WBParaSite" id="TTAC_0000070501-mRNA-1"/>
    </source>
</evidence>
<name>A0A0R3WJ72_HYDTA</name>
<evidence type="ECO:0000256" key="1">
    <source>
        <dbReference type="SAM" id="MobiDB-lite"/>
    </source>
</evidence>
<accession>A0A0R3WJ72</accession>
<dbReference type="STRING" id="6205.A0A0R3WJ72"/>
<dbReference type="OrthoDB" id="6262731at2759"/>
<reference evidence="4" key="1">
    <citation type="submission" date="2017-02" db="UniProtKB">
        <authorList>
            <consortium name="WormBaseParasite"/>
        </authorList>
    </citation>
    <scope>IDENTIFICATION</scope>
</reference>
<keyword evidence="3" id="KW-1185">Reference proteome</keyword>
<feature type="region of interest" description="Disordered" evidence="1">
    <location>
        <begin position="38"/>
        <end position="67"/>
    </location>
</feature>
<dbReference type="EMBL" id="UYWX01000081">
    <property type="protein sequence ID" value="VDM16871.1"/>
    <property type="molecule type" value="Genomic_DNA"/>
</dbReference>
<evidence type="ECO:0000313" key="2">
    <source>
        <dbReference type="EMBL" id="VDM16871.1"/>
    </source>
</evidence>
<proteinExistence type="predicted"/>
<protein>
    <submittedName>
        <fullName evidence="4">Aminopeptidase N</fullName>
    </submittedName>
</protein>
<dbReference type="Proteomes" id="UP000274429">
    <property type="component" value="Unassembled WGS sequence"/>
</dbReference>
<gene>
    <name evidence="2" type="ORF">TTAC_LOCUS706</name>
</gene>
<organism evidence="4">
    <name type="scientific">Hydatigena taeniaeformis</name>
    <name type="common">Feline tapeworm</name>
    <name type="synonym">Taenia taeniaeformis</name>
    <dbReference type="NCBI Taxonomy" id="6205"/>
    <lineage>
        <taxon>Eukaryota</taxon>
        <taxon>Metazoa</taxon>
        <taxon>Spiralia</taxon>
        <taxon>Lophotrochozoa</taxon>
        <taxon>Platyhelminthes</taxon>
        <taxon>Cestoda</taxon>
        <taxon>Eucestoda</taxon>
        <taxon>Cyclophyllidea</taxon>
        <taxon>Taeniidae</taxon>
        <taxon>Hydatigera</taxon>
    </lineage>
</organism>
<reference evidence="2 3" key="2">
    <citation type="submission" date="2018-11" db="EMBL/GenBank/DDBJ databases">
        <authorList>
            <consortium name="Pathogen Informatics"/>
        </authorList>
    </citation>
    <scope>NUCLEOTIDE SEQUENCE [LARGE SCALE GENOMIC DNA]</scope>
</reference>
<sequence length="67" mass="7789">MDIWYEDERLDYVTTTEANISRMDFQLHGKKAMILHRQEQSDEQGSFELQIEGDLIPPCSPASDTEK</sequence>